<dbReference type="AlphaFoldDB" id="A0A918F565"/>
<feature type="region of interest" description="Disordered" evidence="1">
    <location>
        <begin position="1"/>
        <end position="85"/>
    </location>
</feature>
<sequence>MKAVALCANPARIRRNGNGSDSPLSPETGRSHLQESLFAWLAPEPGPRAPGPGTSRACGCGRDEDAPAFRPRSPPAPPIPEEKPDLSHAWVTAAEVEVTPKTARVADFRASFKAVLPTRGRAAGAGGTVPLSPILPADTRVFRLTGTRCSCPPEPPLLIAVRRRPARARAAARAGRRRTPGLAR</sequence>
<name>A0A918F565_9ACTN</name>
<accession>A0A918F565</accession>
<evidence type="ECO:0000256" key="1">
    <source>
        <dbReference type="SAM" id="MobiDB-lite"/>
    </source>
</evidence>
<keyword evidence="3" id="KW-1185">Reference proteome</keyword>
<dbReference type="EMBL" id="BMTU01000024">
    <property type="protein sequence ID" value="GGR09836.1"/>
    <property type="molecule type" value="Genomic_DNA"/>
</dbReference>
<protein>
    <submittedName>
        <fullName evidence="2">Uncharacterized protein</fullName>
    </submittedName>
</protein>
<comment type="caution">
    <text evidence="2">The sequence shown here is derived from an EMBL/GenBank/DDBJ whole genome shotgun (WGS) entry which is preliminary data.</text>
</comment>
<dbReference type="Proteomes" id="UP000656732">
    <property type="component" value="Unassembled WGS sequence"/>
</dbReference>
<evidence type="ECO:0000313" key="2">
    <source>
        <dbReference type="EMBL" id="GGR09836.1"/>
    </source>
</evidence>
<gene>
    <name evidence="2" type="ORF">GCM10010280_66950</name>
</gene>
<organism evidence="2 3">
    <name type="scientific">Streptomyces pilosus</name>
    <dbReference type="NCBI Taxonomy" id="28893"/>
    <lineage>
        <taxon>Bacteria</taxon>
        <taxon>Bacillati</taxon>
        <taxon>Actinomycetota</taxon>
        <taxon>Actinomycetes</taxon>
        <taxon>Kitasatosporales</taxon>
        <taxon>Streptomycetaceae</taxon>
        <taxon>Streptomyces</taxon>
    </lineage>
</organism>
<reference evidence="2" key="2">
    <citation type="submission" date="2020-09" db="EMBL/GenBank/DDBJ databases">
        <authorList>
            <person name="Sun Q."/>
            <person name="Ohkuma M."/>
        </authorList>
    </citation>
    <scope>NUCLEOTIDE SEQUENCE</scope>
    <source>
        <strain evidence="2">JCM 4403</strain>
    </source>
</reference>
<reference evidence="2" key="1">
    <citation type="journal article" date="2014" name="Int. J. Syst. Evol. Microbiol.">
        <title>Complete genome sequence of Corynebacterium casei LMG S-19264T (=DSM 44701T), isolated from a smear-ripened cheese.</title>
        <authorList>
            <consortium name="US DOE Joint Genome Institute (JGI-PGF)"/>
            <person name="Walter F."/>
            <person name="Albersmeier A."/>
            <person name="Kalinowski J."/>
            <person name="Ruckert C."/>
        </authorList>
    </citation>
    <scope>NUCLEOTIDE SEQUENCE</scope>
    <source>
        <strain evidence="2">JCM 4403</strain>
    </source>
</reference>
<proteinExistence type="predicted"/>
<evidence type="ECO:0000313" key="3">
    <source>
        <dbReference type="Proteomes" id="UP000656732"/>
    </source>
</evidence>